<dbReference type="AlphaFoldDB" id="A0AAX4KV10"/>
<dbReference type="Proteomes" id="UP001358614">
    <property type="component" value="Chromosome 3"/>
</dbReference>
<protein>
    <submittedName>
        <fullName evidence="2">Uncharacterized protein</fullName>
    </submittedName>
</protein>
<dbReference type="EMBL" id="CP144091">
    <property type="protein sequence ID" value="WWD10265.1"/>
    <property type="molecule type" value="Genomic_DNA"/>
</dbReference>
<feature type="region of interest" description="Disordered" evidence="1">
    <location>
        <begin position="651"/>
        <end position="679"/>
    </location>
</feature>
<feature type="compositionally biased region" description="Low complexity" evidence="1">
    <location>
        <begin position="112"/>
        <end position="130"/>
    </location>
</feature>
<gene>
    <name evidence="2" type="ORF">V865_008400</name>
</gene>
<feature type="region of interest" description="Disordered" evidence="1">
    <location>
        <begin position="34"/>
        <end position="92"/>
    </location>
</feature>
<dbReference type="KEGG" id="ker:91107201"/>
<feature type="compositionally biased region" description="Basic and acidic residues" evidence="1">
    <location>
        <begin position="668"/>
        <end position="679"/>
    </location>
</feature>
<feature type="region of interest" description="Disordered" evidence="1">
    <location>
        <begin position="483"/>
        <end position="502"/>
    </location>
</feature>
<sequence>MLSIRTATARQSVSRLGRTTSLLPIDIPFPHAECSSAPSRRSYASSSAATAPASAPVEDVEGPSTLPVADSHHDRVPLGTKEKRQFRGNPRLRKQALANARKLNEAIQSEKTNTSTVTPSTSPSSSATPDHPSEKEDSSFWSDLLTRPSTSSKEADSPGGSAPTLEDLLAKKPARPPPDPYHPKYPKLYQKLIDDLDNAFVQRQLKFFCRQLNLYTNSKTSKIGFIKKILKTWGWVEPKDERTDMKKPHVYDLPPAELFLFLRENDLIHEMTKGYERMELAVVPLSEAPQTPFSPTNAGDPNRMVLVAVGRVGPLVKLTNLIQERKKAIQTIEISAQELDGFKAPVGLLQTVSNATGAYVEPLSDDKYRITAMSVEDAENAKRLLTMASLRINSLPSHRSLDVLLPTPRHFQTQPLRLSLYPFIPSISESLPWSIASNSNSQALFRLKKVTEWNSKPAIREIDHKNEKLYLANYMNLSTPISTAESEENMKGEGSGGNESVIDKEGENEFQNLISSLGAKKGKKRLKVIFGNLLFTKQGKLAIFDNPLPGQWPIETLRNWLSRSSKDVGGESKKPLFTPSLTPSMIQFPFLTGQTREIRRIRYRSLPTSTPAGESRFVEFTYAKPNATTGENNWQDRLGAMLDDLEKQIEQEDGVAPSPSLEASEQDEPTRDDSITFSGEVREGALADVSEENAVKEEDSERPFEAVFGVIRESDLFIPDRPNDARIVSTSTVSLPTSKIPESIVNLFDQQLYQDKMSLKLTSPPSKVMIKDEEYLLEYDEKVELTEEIQEIPIGGNVLNLVKRSCKVVENGLEDLNPLNYSELECGSKSDGTLPIEFYREFAHMTRDVGPDAGALKRGNILSGLGAGLGGWHGMIHQ</sequence>
<feature type="region of interest" description="Disordered" evidence="1">
    <location>
        <begin position="104"/>
        <end position="165"/>
    </location>
</feature>
<keyword evidence="3" id="KW-1185">Reference proteome</keyword>
<evidence type="ECO:0000256" key="1">
    <source>
        <dbReference type="SAM" id="MobiDB-lite"/>
    </source>
</evidence>
<reference evidence="2 3" key="1">
    <citation type="submission" date="2024-01" db="EMBL/GenBank/DDBJ databases">
        <title>Comparative genomics of Cryptococcus and Kwoniella reveals pathogenesis evolution and contrasting modes of karyotype evolution via chromosome fusion or intercentromeric recombination.</title>
        <authorList>
            <person name="Coelho M.A."/>
            <person name="David-Palma M."/>
            <person name="Shea T."/>
            <person name="Bowers K."/>
            <person name="McGinley-Smith S."/>
            <person name="Mohammad A.W."/>
            <person name="Gnirke A."/>
            <person name="Yurkov A.M."/>
            <person name="Nowrousian M."/>
            <person name="Sun S."/>
            <person name="Cuomo C.A."/>
            <person name="Heitman J."/>
        </authorList>
    </citation>
    <scope>NUCLEOTIDE SEQUENCE [LARGE SCALE GENOMIC DNA]</scope>
    <source>
        <strain evidence="2 3">PYCC6329</strain>
    </source>
</reference>
<accession>A0AAX4KV10</accession>
<evidence type="ECO:0000313" key="2">
    <source>
        <dbReference type="EMBL" id="WWD10265.1"/>
    </source>
</evidence>
<dbReference type="GeneID" id="91107201"/>
<dbReference type="RefSeq" id="XP_066088232.1">
    <property type="nucleotide sequence ID" value="XM_066232135.1"/>
</dbReference>
<feature type="compositionally biased region" description="Basic and acidic residues" evidence="1">
    <location>
        <begin position="70"/>
        <end position="85"/>
    </location>
</feature>
<organism evidence="2 3">
    <name type="scientific">Kwoniella europaea PYCC6329</name>
    <dbReference type="NCBI Taxonomy" id="1423913"/>
    <lineage>
        <taxon>Eukaryota</taxon>
        <taxon>Fungi</taxon>
        <taxon>Dikarya</taxon>
        <taxon>Basidiomycota</taxon>
        <taxon>Agaricomycotina</taxon>
        <taxon>Tremellomycetes</taxon>
        <taxon>Tremellales</taxon>
        <taxon>Cryptococcaceae</taxon>
        <taxon>Kwoniella</taxon>
    </lineage>
</organism>
<feature type="compositionally biased region" description="Low complexity" evidence="1">
    <location>
        <begin position="35"/>
        <end position="56"/>
    </location>
</feature>
<proteinExistence type="predicted"/>
<evidence type="ECO:0000313" key="3">
    <source>
        <dbReference type="Proteomes" id="UP001358614"/>
    </source>
</evidence>
<name>A0AAX4KV10_9TREE</name>